<comment type="caution">
    <text evidence="1">The sequence shown here is derived from an EMBL/GenBank/DDBJ whole genome shotgun (WGS) entry which is preliminary data.</text>
</comment>
<dbReference type="AlphaFoldDB" id="A0A9P9DX32"/>
<proteinExistence type="predicted"/>
<name>A0A9P9DX32_9HYPO</name>
<keyword evidence="2" id="KW-1185">Reference proteome</keyword>
<dbReference type="InterPro" id="IPR051678">
    <property type="entry name" value="AGP_Transferase"/>
</dbReference>
<dbReference type="InterPro" id="IPR011009">
    <property type="entry name" value="Kinase-like_dom_sf"/>
</dbReference>
<dbReference type="EMBL" id="JAGMUV010000019">
    <property type="protein sequence ID" value="KAH7127330.1"/>
    <property type="molecule type" value="Genomic_DNA"/>
</dbReference>
<reference evidence="1" key="1">
    <citation type="journal article" date="2021" name="Nat. Commun.">
        <title>Genetic determinants of endophytism in the Arabidopsis root mycobiome.</title>
        <authorList>
            <person name="Mesny F."/>
            <person name="Miyauchi S."/>
            <person name="Thiergart T."/>
            <person name="Pickel B."/>
            <person name="Atanasova L."/>
            <person name="Karlsson M."/>
            <person name="Huettel B."/>
            <person name="Barry K.W."/>
            <person name="Haridas S."/>
            <person name="Chen C."/>
            <person name="Bauer D."/>
            <person name="Andreopoulos W."/>
            <person name="Pangilinan J."/>
            <person name="LaButti K."/>
            <person name="Riley R."/>
            <person name="Lipzen A."/>
            <person name="Clum A."/>
            <person name="Drula E."/>
            <person name="Henrissat B."/>
            <person name="Kohler A."/>
            <person name="Grigoriev I.V."/>
            <person name="Martin F.M."/>
            <person name="Hacquard S."/>
        </authorList>
    </citation>
    <scope>NUCLEOTIDE SEQUENCE</scope>
    <source>
        <strain evidence="1">MPI-CAGE-AT-0147</strain>
    </source>
</reference>
<sequence length="491" mass="55217">MFERRKPIFAHADFHLDALLSLAAKLREGCSCNADVSQRPKAGSLNWAIFITFDDGVEWVFRPPRSRMSPLVTSESASKMVISEAVTLKYFGNTARPRSSGDNDIAVPYILMSKASGRPLLDCDRAEGSRTSLVDIFMTVIIQQQQRQPPLPMTDRDREKAIFQLEYIMSSLSEIHLDKIELLFEAKDDDSNYFIGECLSPSPIWQWRDTFEGIHRGPFHQESEYFSSQISAFVAHAKELPLTPHSFFTPLPDAFEYPSWASYCVAAHRRGTFCWVGDKMESSKNRLSYCIAGQPLQQMIPSLASHTTRGGGFVLSHPDLHVGNLFVDENFNITSIIDWGSVSSGPLSELLASPGFSGPTTPPTISRVAAFRDGFCRGGEMMWRFSRLVRLLSGHDYTLFKALYELVHKNPEDIPRLFHDQSTQGYAPELLAKLREDDEEDEEDDGGGHDEMPKELAIAGKLTLMSEMNPSFVADKTLWLWIENALDQANS</sequence>
<dbReference type="PANTHER" id="PTHR21310:SF15">
    <property type="entry name" value="AMINOGLYCOSIDE PHOSPHOTRANSFERASE DOMAIN-CONTAINING PROTEIN"/>
    <property type="match status" value="1"/>
</dbReference>
<evidence type="ECO:0008006" key="3">
    <source>
        <dbReference type="Google" id="ProtNLM"/>
    </source>
</evidence>
<dbReference type="SUPFAM" id="SSF56112">
    <property type="entry name" value="Protein kinase-like (PK-like)"/>
    <property type="match status" value="1"/>
</dbReference>
<gene>
    <name evidence="1" type="ORF">EDB81DRAFT_907510</name>
</gene>
<evidence type="ECO:0000313" key="1">
    <source>
        <dbReference type="EMBL" id="KAH7127330.1"/>
    </source>
</evidence>
<accession>A0A9P9DX32</accession>
<dbReference type="Proteomes" id="UP000738349">
    <property type="component" value="Unassembled WGS sequence"/>
</dbReference>
<dbReference type="OrthoDB" id="3645574at2759"/>
<dbReference type="PANTHER" id="PTHR21310">
    <property type="entry name" value="AMINOGLYCOSIDE PHOSPHOTRANSFERASE-RELATED-RELATED"/>
    <property type="match status" value="1"/>
</dbReference>
<evidence type="ECO:0000313" key="2">
    <source>
        <dbReference type="Proteomes" id="UP000738349"/>
    </source>
</evidence>
<protein>
    <recommendedName>
        <fullName evidence="3">Aminoglycoside phosphotransferase domain-containing protein</fullName>
    </recommendedName>
</protein>
<organism evidence="1 2">
    <name type="scientific">Dactylonectria macrodidyma</name>
    <dbReference type="NCBI Taxonomy" id="307937"/>
    <lineage>
        <taxon>Eukaryota</taxon>
        <taxon>Fungi</taxon>
        <taxon>Dikarya</taxon>
        <taxon>Ascomycota</taxon>
        <taxon>Pezizomycotina</taxon>
        <taxon>Sordariomycetes</taxon>
        <taxon>Hypocreomycetidae</taxon>
        <taxon>Hypocreales</taxon>
        <taxon>Nectriaceae</taxon>
        <taxon>Dactylonectria</taxon>
    </lineage>
</organism>